<dbReference type="CDD" id="cd01347">
    <property type="entry name" value="ligand_gated_channel"/>
    <property type="match status" value="1"/>
</dbReference>
<evidence type="ECO:0000313" key="17">
    <source>
        <dbReference type="Proteomes" id="UP000389128"/>
    </source>
</evidence>
<feature type="signal peptide" evidence="13">
    <location>
        <begin position="1"/>
        <end position="22"/>
    </location>
</feature>
<dbReference type="InterPro" id="IPR036942">
    <property type="entry name" value="Beta-barrel_TonB_sf"/>
</dbReference>
<comment type="caution">
    <text evidence="16">The sequence shown here is derived from an EMBL/GenBank/DDBJ whole genome shotgun (WGS) entry which is preliminary data.</text>
</comment>
<dbReference type="Pfam" id="PF07715">
    <property type="entry name" value="Plug"/>
    <property type="match status" value="1"/>
</dbReference>
<keyword evidence="6 13" id="KW-0732">Signal</keyword>
<dbReference type="InterPro" id="IPR000531">
    <property type="entry name" value="Beta-barrel_TonB"/>
</dbReference>
<proteinExistence type="inferred from homology"/>
<keyword evidence="3 11" id="KW-0813">Transport</keyword>
<keyword evidence="7 12" id="KW-0798">TonB box</keyword>
<comment type="similarity">
    <text evidence="2 11 12">Belongs to the TonB-dependent receptor family.</text>
</comment>
<evidence type="ECO:0000256" key="1">
    <source>
        <dbReference type="ARBA" id="ARBA00004571"/>
    </source>
</evidence>
<evidence type="ECO:0000256" key="2">
    <source>
        <dbReference type="ARBA" id="ARBA00009810"/>
    </source>
</evidence>
<dbReference type="GO" id="GO:0015344">
    <property type="term" value="F:siderophore uptake transmembrane transporter activity"/>
    <property type="evidence" value="ECO:0007669"/>
    <property type="project" value="TreeGrafter"/>
</dbReference>
<evidence type="ECO:0000256" key="10">
    <source>
        <dbReference type="ARBA" id="ARBA00023237"/>
    </source>
</evidence>
<dbReference type="Pfam" id="PF00593">
    <property type="entry name" value="TonB_dep_Rec_b-barrel"/>
    <property type="match status" value="1"/>
</dbReference>
<evidence type="ECO:0000256" key="6">
    <source>
        <dbReference type="ARBA" id="ARBA00022729"/>
    </source>
</evidence>
<sequence>MMHPRRACLLLPALWQAAAVCAAEPPLVDLTLEELVRLDVSAVSRKAQKLSETPAAVTVLSAEDIRRSGARSVPEALREVPGVNVAQIGGGRWAVSVRGLGGRFANKLLVQIDGRSVYSPLFSGVFWEALDVMLEDVERIEVIRGPGASLWGANAVNGVINIVTRKATATRDSLVSASMDDQGRAVTAVRQGIDLDGIGALRVYAKGSELERSRSVDGKSERDRNHGWLAGFRMDGAGSGVDAWMLQGASYRRTTTENIETPAVGGYGGLVPLQFEFEGASLTGRYNWGLADGEASLQVYLDHQWANVATYGKGTVNTADLDFQHRLVPSGRHEVMWGLGSRYIQTEIQATTEVLSILPPRREYRVMSAFVQDEITLVPQTWRLTLGGRFDYASTSRLEPQPTARLMWTPTLADSLWTSWSRAARTPSIGESDATILFGLQPTPPGSPFPAVAVVSKPGAGWSPRAERLDALELGYRRNLGNGSFEAVLFHHDYRRLISETTGPIGPGVIPIPVAPYYAPVQSMYRGNLSAARSTGLELGLDLPVTANLRLQASYTLMDTAARRSADPVRNAYGRILEGSAPHHWASLHTLVNLGRGRELDLMLRRMGAIGQGGVPAYTSVDLRYGWRVNRSFELALVGQNLFDPLHLEYVSNFFPGQPAYQPRRAYVQGVWRF</sequence>
<evidence type="ECO:0000256" key="13">
    <source>
        <dbReference type="SAM" id="SignalP"/>
    </source>
</evidence>
<accession>A0A6C2CSJ2</accession>
<dbReference type="GO" id="GO:0044718">
    <property type="term" value="P:siderophore transmembrane transport"/>
    <property type="evidence" value="ECO:0007669"/>
    <property type="project" value="TreeGrafter"/>
</dbReference>
<dbReference type="OrthoDB" id="183532at2"/>
<evidence type="ECO:0000256" key="12">
    <source>
        <dbReference type="RuleBase" id="RU003357"/>
    </source>
</evidence>
<keyword evidence="4 11" id="KW-1134">Transmembrane beta strand</keyword>
<evidence type="ECO:0000256" key="4">
    <source>
        <dbReference type="ARBA" id="ARBA00022452"/>
    </source>
</evidence>
<keyword evidence="10 11" id="KW-0998">Cell outer membrane</keyword>
<organism evidence="16 17">
    <name type="scientific">Zoogloea oleivorans</name>
    <dbReference type="NCBI Taxonomy" id="1552750"/>
    <lineage>
        <taxon>Bacteria</taxon>
        <taxon>Pseudomonadati</taxon>
        <taxon>Pseudomonadota</taxon>
        <taxon>Betaproteobacteria</taxon>
        <taxon>Rhodocyclales</taxon>
        <taxon>Zoogloeaceae</taxon>
        <taxon>Zoogloea</taxon>
    </lineage>
</organism>
<feature type="domain" description="TonB-dependent receptor plug" evidence="15">
    <location>
        <begin position="50"/>
        <end position="159"/>
    </location>
</feature>
<dbReference type="InterPro" id="IPR037066">
    <property type="entry name" value="Plug_dom_sf"/>
</dbReference>
<dbReference type="InterPro" id="IPR012910">
    <property type="entry name" value="Plug_dom"/>
</dbReference>
<dbReference type="Gene3D" id="2.40.170.20">
    <property type="entry name" value="TonB-dependent receptor, beta-barrel domain"/>
    <property type="match status" value="1"/>
</dbReference>
<evidence type="ECO:0000256" key="11">
    <source>
        <dbReference type="PROSITE-ProRule" id="PRU01360"/>
    </source>
</evidence>
<keyword evidence="17" id="KW-1185">Reference proteome</keyword>
<evidence type="ECO:0000259" key="14">
    <source>
        <dbReference type="Pfam" id="PF00593"/>
    </source>
</evidence>
<dbReference type="AlphaFoldDB" id="A0A6C2CSJ2"/>
<gene>
    <name evidence="16" type="ORF">ETQ85_12235</name>
</gene>
<dbReference type="GO" id="GO:0009279">
    <property type="term" value="C:cell outer membrane"/>
    <property type="evidence" value="ECO:0007669"/>
    <property type="project" value="UniProtKB-SubCell"/>
</dbReference>
<keyword evidence="8 11" id="KW-0472">Membrane</keyword>
<reference evidence="16 17" key="1">
    <citation type="submission" date="2019-01" db="EMBL/GenBank/DDBJ databases">
        <title>Zoogloea oleivorans genome sequencing and assembly.</title>
        <authorList>
            <person name="Tancsics A."/>
            <person name="Farkas M."/>
            <person name="Kriszt B."/>
            <person name="Maroti G."/>
            <person name="Horvath B."/>
        </authorList>
    </citation>
    <scope>NUCLEOTIDE SEQUENCE [LARGE SCALE GENOMIC DNA]</scope>
    <source>
        <strain evidence="16 17">Buc</strain>
    </source>
</reference>
<dbReference type="SUPFAM" id="SSF56935">
    <property type="entry name" value="Porins"/>
    <property type="match status" value="1"/>
</dbReference>
<name>A0A6C2CSJ2_9RHOO</name>
<evidence type="ECO:0000259" key="15">
    <source>
        <dbReference type="Pfam" id="PF07715"/>
    </source>
</evidence>
<evidence type="ECO:0000313" key="16">
    <source>
        <dbReference type="EMBL" id="TYC56613.1"/>
    </source>
</evidence>
<evidence type="ECO:0000256" key="5">
    <source>
        <dbReference type="ARBA" id="ARBA00022692"/>
    </source>
</evidence>
<keyword evidence="9 16" id="KW-0675">Receptor</keyword>
<feature type="chain" id="PRO_5025373354" evidence="13">
    <location>
        <begin position="23"/>
        <end position="674"/>
    </location>
</feature>
<dbReference type="EMBL" id="SDKK01000010">
    <property type="protein sequence ID" value="TYC56613.1"/>
    <property type="molecule type" value="Genomic_DNA"/>
</dbReference>
<dbReference type="InterPro" id="IPR039426">
    <property type="entry name" value="TonB-dep_rcpt-like"/>
</dbReference>
<evidence type="ECO:0000256" key="8">
    <source>
        <dbReference type="ARBA" id="ARBA00023136"/>
    </source>
</evidence>
<evidence type="ECO:0000256" key="7">
    <source>
        <dbReference type="ARBA" id="ARBA00023077"/>
    </source>
</evidence>
<dbReference type="PROSITE" id="PS52016">
    <property type="entry name" value="TONB_DEPENDENT_REC_3"/>
    <property type="match status" value="1"/>
</dbReference>
<dbReference type="PANTHER" id="PTHR30069:SF29">
    <property type="entry name" value="HEMOGLOBIN AND HEMOGLOBIN-HAPTOGLOBIN-BINDING PROTEIN 1-RELATED"/>
    <property type="match status" value="1"/>
</dbReference>
<protein>
    <submittedName>
        <fullName evidence="16">TonB-dependent receptor</fullName>
    </submittedName>
</protein>
<keyword evidence="5 11" id="KW-0812">Transmembrane</keyword>
<evidence type="ECO:0000256" key="9">
    <source>
        <dbReference type="ARBA" id="ARBA00023170"/>
    </source>
</evidence>
<dbReference type="Proteomes" id="UP000389128">
    <property type="component" value="Unassembled WGS sequence"/>
</dbReference>
<dbReference type="Gene3D" id="2.170.130.10">
    <property type="entry name" value="TonB-dependent receptor, plug domain"/>
    <property type="match status" value="1"/>
</dbReference>
<evidence type="ECO:0000256" key="3">
    <source>
        <dbReference type="ARBA" id="ARBA00022448"/>
    </source>
</evidence>
<comment type="subcellular location">
    <subcellularLocation>
        <location evidence="1 11">Cell outer membrane</location>
        <topology evidence="1 11">Multi-pass membrane protein</topology>
    </subcellularLocation>
</comment>
<dbReference type="PANTHER" id="PTHR30069">
    <property type="entry name" value="TONB-DEPENDENT OUTER MEMBRANE RECEPTOR"/>
    <property type="match status" value="1"/>
</dbReference>
<feature type="domain" description="TonB-dependent receptor-like beta-barrel" evidence="14">
    <location>
        <begin position="213"/>
        <end position="642"/>
    </location>
</feature>